<keyword evidence="1" id="KW-0812">Transmembrane</keyword>
<feature type="transmembrane region" description="Helical" evidence="1">
    <location>
        <begin position="216"/>
        <end position="239"/>
    </location>
</feature>
<accession>A0ABU0HT04</accession>
<keyword evidence="1" id="KW-1133">Transmembrane helix</keyword>
<organism evidence="2 3">
    <name type="scientific">Methylobacterium persicinum</name>
    <dbReference type="NCBI Taxonomy" id="374426"/>
    <lineage>
        <taxon>Bacteria</taxon>
        <taxon>Pseudomonadati</taxon>
        <taxon>Pseudomonadota</taxon>
        <taxon>Alphaproteobacteria</taxon>
        <taxon>Hyphomicrobiales</taxon>
        <taxon>Methylobacteriaceae</taxon>
        <taxon>Methylobacterium</taxon>
    </lineage>
</organism>
<protein>
    <submittedName>
        <fullName evidence="2">Uncharacterized protein</fullName>
    </submittedName>
</protein>
<reference evidence="2 3" key="1">
    <citation type="submission" date="2023-07" db="EMBL/GenBank/DDBJ databases">
        <title>Genomic Encyclopedia of Type Strains, Phase IV (KMG-IV): sequencing the most valuable type-strain genomes for metagenomic binning, comparative biology and taxonomic classification.</title>
        <authorList>
            <person name="Goeker M."/>
        </authorList>
    </citation>
    <scope>NUCLEOTIDE SEQUENCE [LARGE SCALE GENOMIC DNA]</scope>
    <source>
        <strain evidence="2 3">DSM 19562</strain>
    </source>
</reference>
<evidence type="ECO:0000313" key="2">
    <source>
        <dbReference type="EMBL" id="MDQ0445426.1"/>
    </source>
</evidence>
<dbReference type="Proteomes" id="UP001236369">
    <property type="component" value="Unassembled WGS sequence"/>
</dbReference>
<comment type="caution">
    <text evidence="2">The sequence shown here is derived from an EMBL/GenBank/DDBJ whole genome shotgun (WGS) entry which is preliminary data.</text>
</comment>
<sequence length="263" mass="28798">MSVGSSSPHPPGSQTPDSLFDGALKHVAQATEDLGLRPGDRMFPFYSSLMILCQTLVLSIESSHEAHARTVASSEDKLMASLATLQRHLAIQSEKLQERADEQIRQGKEHLKEMRSQRSEVLNKYSIEHEGQRFFTDFNKLIDKNTRAVGDICLKQVSYFEKMTDDVNGKIRSTIGNLPRNLANEVHSRLGNPEFIASDFAKEFTQQITEAIVAKILTTTVVGIVIVSTIVGVGLAVITSQKSNSASSMTSNCSVMALAACGR</sequence>
<dbReference type="EMBL" id="JAUSVV010000031">
    <property type="protein sequence ID" value="MDQ0445426.1"/>
    <property type="molecule type" value="Genomic_DNA"/>
</dbReference>
<name>A0ABU0HT04_9HYPH</name>
<keyword evidence="3" id="KW-1185">Reference proteome</keyword>
<gene>
    <name evidence="2" type="ORF">QO016_004955</name>
</gene>
<evidence type="ECO:0000313" key="3">
    <source>
        <dbReference type="Proteomes" id="UP001236369"/>
    </source>
</evidence>
<evidence type="ECO:0000256" key="1">
    <source>
        <dbReference type="SAM" id="Phobius"/>
    </source>
</evidence>
<keyword evidence="1" id="KW-0472">Membrane</keyword>
<proteinExistence type="predicted"/>
<dbReference type="RefSeq" id="WP_238250340.1">
    <property type="nucleotide sequence ID" value="NZ_BPQX01000039.1"/>
</dbReference>